<dbReference type="AlphaFoldDB" id="A0A2N5CTK8"/>
<evidence type="ECO:0000313" key="4">
    <source>
        <dbReference type="Proteomes" id="UP000234483"/>
    </source>
</evidence>
<dbReference type="Proteomes" id="UP000234483">
    <property type="component" value="Unassembled WGS sequence"/>
</dbReference>
<reference evidence="2 5" key="2">
    <citation type="submission" date="2018-01" db="EMBL/GenBank/DDBJ databases">
        <title>Complete genome sequence of Caulobacter flavus RHGG3.</title>
        <authorList>
            <person name="Yang E."/>
        </authorList>
    </citation>
    <scope>NUCLEOTIDE SEQUENCE [LARGE SCALE GENOMIC DNA]</scope>
    <source>
        <strain evidence="2 5">RHGG3</strain>
    </source>
</reference>
<dbReference type="GO" id="GO:0015473">
    <property type="term" value="F:fimbrial usher porin activity"/>
    <property type="evidence" value="ECO:0007669"/>
    <property type="project" value="InterPro"/>
</dbReference>
<dbReference type="Gene3D" id="2.60.40.2610">
    <property type="entry name" value="Outer membrane usher protein FimD, plug domain"/>
    <property type="match status" value="1"/>
</dbReference>
<dbReference type="RefSeq" id="WP_101713270.1">
    <property type="nucleotide sequence ID" value="NZ_PJRQ01000023.1"/>
</dbReference>
<accession>A0A2N5CTK8</accession>
<proteinExistence type="predicted"/>
<evidence type="ECO:0000256" key="1">
    <source>
        <dbReference type="SAM" id="SignalP"/>
    </source>
</evidence>
<keyword evidence="5" id="KW-1185">Reference proteome</keyword>
<evidence type="ECO:0000313" key="3">
    <source>
        <dbReference type="EMBL" id="PLR15384.1"/>
    </source>
</evidence>
<dbReference type="GO" id="GO:0009297">
    <property type="term" value="P:pilus assembly"/>
    <property type="evidence" value="ECO:0007669"/>
    <property type="project" value="InterPro"/>
</dbReference>
<dbReference type="KEGG" id="cfh:C1707_16560"/>
<dbReference type="OrthoDB" id="499138at2"/>
<evidence type="ECO:0000313" key="2">
    <source>
        <dbReference type="EMBL" id="AYV47740.1"/>
    </source>
</evidence>
<dbReference type="PANTHER" id="PTHR30451:SF5">
    <property type="entry name" value="SLR0019 PROTEIN"/>
    <property type="match status" value="1"/>
</dbReference>
<name>A0A2N5CTK8_9CAUL</name>
<organism evidence="3 4">
    <name type="scientific">Caulobacter flavus</name>
    <dbReference type="NCBI Taxonomy" id="1679497"/>
    <lineage>
        <taxon>Bacteria</taxon>
        <taxon>Pseudomonadati</taxon>
        <taxon>Pseudomonadota</taxon>
        <taxon>Alphaproteobacteria</taxon>
        <taxon>Caulobacterales</taxon>
        <taxon>Caulobacteraceae</taxon>
        <taxon>Caulobacter</taxon>
    </lineage>
</organism>
<protein>
    <submittedName>
        <fullName evidence="3">Fimbrial biogenesis outer membrane usher protein</fullName>
    </submittedName>
</protein>
<dbReference type="GO" id="GO:0016020">
    <property type="term" value="C:membrane"/>
    <property type="evidence" value="ECO:0007669"/>
    <property type="project" value="InterPro"/>
</dbReference>
<evidence type="ECO:0000313" key="5">
    <source>
        <dbReference type="Proteomes" id="UP000281192"/>
    </source>
</evidence>
<dbReference type="PANTHER" id="PTHR30451">
    <property type="entry name" value="OUTER MEMBRANE USHER PROTEIN"/>
    <property type="match status" value="1"/>
</dbReference>
<reference evidence="3 4" key="1">
    <citation type="submission" date="2017-12" db="EMBL/GenBank/DDBJ databases">
        <title>The genome sequence of Caulobacter flavus CGMCC1 15093.</title>
        <authorList>
            <person name="Gao J."/>
            <person name="Mao X."/>
            <person name="Sun J."/>
        </authorList>
    </citation>
    <scope>NUCLEOTIDE SEQUENCE [LARGE SCALE GENOMIC DNA]</scope>
    <source>
        <strain evidence="3 4">CGMCC1 15093</strain>
    </source>
</reference>
<feature type="chain" id="PRO_5044577925" evidence="1">
    <location>
        <begin position="40"/>
        <end position="852"/>
    </location>
</feature>
<keyword evidence="1" id="KW-0732">Signal</keyword>
<dbReference type="InterPro" id="IPR000015">
    <property type="entry name" value="Fimb_usher"/>
</dbReference>
<gene>
    <name evidence="2" type="ORF">C1707_16560</name>
    <name evidence="3" type="ORF">CFHF_12105</name>
</gene>
<dbReference type="EMBL" id="PJRQ01000023">
    <property type="protein sequence ID" value="PLR15384.1"/>
    <property type="molecule type" value="Genomic_DNA"/>
</dbReference>
<dbReference type="EMBL" id="CP026100">
    <property type="protein sequence ID" value="AYV47740.1"/>
    <property type="molecule type" value="Genomic_DNA"/>
</dbReference>
<feature type="signal peptide" evidence="1">
    <location>
        <begin position="1"/>
        <end position="39"/>
    </location>
</feature>
<sequence length="852" mass="91612">MRPNSRPTKGARSRAYRRWLMAGCLAGAVPFAAPLAAMAEPIPYAMLAATQEPTSAPSAGAATAADARRQLNPTGRDVTLTVPLKDGEFYVGDMPLAISADGQLSMPSDRLLSLVAPLLDAPAVGALRTALAGRGTVSPEVVASAGMTMTYDPRALELRMNIPPELKVVRSLQVTPMDRMGLGSYVAPAGFSGYLNIRGSVDYVEQGFDEGLGDPTFLLDSAVRLNGLVFENEAVWQPGGNEDFQRLGTRFVYDDVKNVLRWTAGDLQAVGRGFQAAPDMAGISIFRSYSVLQPQTIARPRGRESFTLARTSDVSVILNNQLTRRIRLDPGRYNVRDFPFAQGANDVRLVIEDDTGRRETLQFNVFFDRSQLDPGLSEFGLFAGVKAPLLLDGPDYTEEWTVSGFYRRGITDRVTLGVNGQADDTTVMMGAEGLFGTKIGTLGVDFALSHIDTYGSGYAAIVSFQRLFQFAGGRADALNLSFETRSREFGPVGTFFPDNRYNYEIGVGYSHAFSDAIYASFDGRYSSGRDEFPDASAYRLGMGYRLTSNLAVTANLMYDDVPGRRETSALISLSWQFSNNSSLRAEYDGREDRTRIAYQTIHGQGVGSYNAFAEVSRSPDDSAFNGSVNYIANRAELGLSHFQAFDGPDNGRTSLRVGTSIGFADGAVSVGRPVYDSFAIVKGHKSLKGADVVVNPTPFGYTSNTGELGTALETNLAAYAERTITVDAPNAPAGYDLGSGSFRVFPPYRSGYRLEVGSDYSITAIGRLVDADGEPLALVSGRAVEVAQGGPGAEPITIFTNRVGRFGASGLRPGRWRLEMGTTPPTVYYLDVPASAEGFVKTGDLKPSASGG</sequence>
<dbReference type="Proteomes" id="UP000281192">
    <property type="component" value="Chromosome"/>
</dbReference>
<dbReference type="InterPro" id="IPR042186">
    <property type="entry name" value="FimD_plug_dom"/>
</dbReference>
<dbReference type="SUPFAM" id="SSF56935">
    <property type="entry name" value="Porins"/>
    <property type="match status" value="1"/>
</dbReference>